<feature type="compositionally biased region" description="Polar residues" evidence="1">
    <location>
        <begin position="33"/>
        <end position="43"/>
    </location>
</feature>
<protein>
    <submittedName>
        <fullName evidence="2">Uncharacterized protein</fullName>
    </submittedName>
</protein>
<accession>A5DWD2</accession>
<dbReference type="AlphaFoldDB" id="A5DWD2"/>
<keyword evidence="3" id="KW-1185">Reference proteome</keyword>
<dbReference type="KEGG" id="lel:PVL30_001642"/>
<gene>
    <name evidence="2" type="ORF">LELG_01668</name>
</gene>
<feature type="region of interest" description="Disordered" evidence="1">
    <location>
        <begin position="1"/>
        <end position="57"/>
    </location>
</feature>
<sequence length="151" mass="17119">MSSAPYEEKCQEAADLVTYKSDSSQDADKVPAQTIQHDNLTNETKIESKPPPNQPDLVQIEEMRELLKIGRDWPNDIELESLSHLNEQGNGNGTGEGEGEGEGDESDRGVSKKVLEEREKLRKAKKVEDQDNLRKKKQEIMEKERGQNNRD</sequence>
<organism evidence="2 3">
    <name type="scientific">Lodderomyces elongisporus (strain ATCC 11503 / CBS 2605 / JCM 1781 / NBRC 1676 / NRRL YB-4239)</name>
    <name type="common">Yeast</name>
    <name type="synonym">Saccharomyces elongisporus</name>
    <dbReference type="NCBI Taxonomy" id="379508"/>
    <lineage>
        <taxon>Eukaryota</taxon>
        <taxon>Fungi</taxon>
        <taxon>Dikarya</taxon>
        <taxon>Ascomycota</taxon>
        <taxon>Saccharomycotina</taxon>
        <taxon>Pichiomycetes</taxon>
        <taxon>Debaryomycetaceae</taxon>
        <taxon>Candida/Lodderomyces clade</taxon>
        <taxon>Lodderomyces</taxon>
    </lineage>
</organism>
<feature type="compositionally biased region" description="Basic and acidic residues" evidence="1">
    <location>
        <begin position="106"/>
        <end position="151"/>
    </location>
</feature>
<proteinExistence type="predicted"/>
<feature type="region of interest" description="Disordered" evidence="1">
    <location>
        <begin position="78"/>
        <end position="151"/>
    </location>
</feature>
<dbReference type="VEuPathDB" id="FungiDB:LELG_01668"/>
<dbReference type="OrthoDB" id="4022148at2759"/>
<evidence type="ECO:0000256" key="1">
    <source>
        <dbReference type="SAM" id="MobiDB-lite"/>
    </source>
</evidence>
<reference evidence="2 3" key="1">
    <citation type="journal article" date="2009" name="Nature">
        <title>Evolution of pathogenicity and sexual reproduction in eight Candida genomes.</title>
        <authorList>
            <person name="Butler G."/>
            <person name="Rasmussen M.D."/>
            <person name="Lin M.F."/>
            <person name="Santos M.A."/>
            <person name="Sakthikumar S."/>
            <person name="Munro C.A."/>
            <person name="Rheinbay E."/>
            <person name="Grabherr M."/>
            <person name="Forche A."/>
            <person name="Reedy J.L."/>
            <person name="Agrafioti I."/>
            <person name="Arnaud M.B."/>
            <person name="Bates S."/>
            <person name="Brown A.J."/>
            <person name="Brunke S."/>
            <person name="Costanzo M.C."/>
            <person name="Fitzpatrick D.A."/>
            <person name="de Groot P.W."/>
            <person name="Harris D."/>
            <person name="Hoyer L.L."/>
            <person name="Hube B."/>
            <person name="Klis F.M."/>
            <person name="Kodira C."/>
            <person name="Lennard N."/>
            <person name="Logue M.E."/>
            <person name="Martin R."/>
            <person name="Neiman A.M."/>
            <person name="Nikolaou E."/>
            <person name="Quail M.A."/>
            <person name="Quinn J."/>
            <person name="Santos M.C."/>
            <person name="Schmitzberger F.F."/>
            <person name="Sherlock G."/>
            <person name="Shah P."/>
            <person name="Silverstein K.A."/>
            <person name="Skrzypek M.S."/>
            <person name="Soll D."/>
            <person name="Staggs R."/>
            <person name="Stansfield I."/>
            <person name="Stumpf M.P."/>
            <person name="Sudbery P.E."/>
            <person name="Srikantha T."/>
            <person name="Zeng Q."/>
            <person name="Berman J."/>
            <person name="Berriman M."/>
            <person name="Heitman J."/>
            <person name="Gow N.A."/>
            <person name="Lorenz M.C."/>
            <person name="Birren B.W."/>
            <person name="Kellis M."/>
            <person name="Cuomo C.A."/>
        </authorList>
    </citation>
    <scope>NUCLEOTIDE SEQUENCE [LARGE SCALE GENOMIC DNA]</scope>
    <source>
        <strain evidence="3">ATCC 11503 / BCRC 21390 / CBS 2605 / JCM 1781 / NBRC 1676 / NRRL YB-4239</strain>
    </source>
</reference>
<evidence type="ECO:0000313" key="3">
    <source>
        <dbReference type="Proteomes" id="UP000001996"/>
    </source>
</evidence>
<name>A5DWD2_LODEL</name>
<dbReference type="Proteomes" id="UP000001996">
    <property type="component" value="Unassembled WGS sequence"/>
</dbReference>
<dbReference type="InParanoid" id="A5DWD2"/>
<dbReference type="GeneID" id="5233814"/>
<dbReference type="HOGENOM" id="CLU_1731807_0_0_1"/>
<evidence type="ECO:0000313" key="2">
    <source>
        <dbReference type="EMBL" id="EDK43490.1"/>
    </source>
</evidence>
<feature type="compositionally biased region" description="Basic and acidic residues" evidence="1">
    <location>
        <begin position="1"/>
        <end position="12"/>
    </location>
</feature>
<dbReference type="EMBL" id="CH981525">
    <property type="protein sequence ID" value="EDK43490.1"/>
    <property type="molecule type" value="Genomic_DNA"/>
</dbReference>